<keyword evidence="1" id="KW-0812">Transmembrane</keyword>
<protein>
    <submittedName>
        <fullName evidence="2">tRNA (Guanine-N(7)-)-methyltransferase</fullName>
        <ecNumber evidence="2">2.1.1.33</ecNumber>
    </submittedName>
</protein>
<dbReference type="OrthoDB" id="9938062at2"/>
<reference evidence="2 3" key="1">
    <citation type="submission" date="2006-02" db="EMBL/GenBank/DDBJ databases">
        <authorList>
            <person name="Murray A."/>
            <person name="Staley J."/>
            <person name="Ferriera S."/>
            <person name="Johnson J."/>
            <person name="Kravitz S."/>
            <person name="Halpern A."/>
            <person name="Remington K."/>
            <person name="Beeson K."/>
            <person name="Tran B."/>
            <person name="Rogers Y.-H."/>
            <person name="Friedman R."/>
            <person name="Venter J.C."/>
        </authorList>
    </citation>
    <scope>NUCLEOTIDE SEQUENCE [LARGE SCALE GENOMIC DNA]</scope>
    <source>
        <strain evidence="2 3">23-P</strain>
    </source>
</reference>
<sequence>MEVNYNKKGKETALINRTIKNRFLKNTVGIVSAPFAIIIAAGKTKNKSSEPFLLEINNANKTPRNTFRMRRIQLFLKELLIEKVFGDFTSIERKERLRTAMVSQ</sequence>
<feature type="transmembrane region" description="Helical" evidence="1">
    <location>
        <begin position="23"/>
        <end position="42"/>
    </location>
</feature>
<dbReference type="GO" id="GO:0008176">
    <property type="term" value="F:tRNA (guanine(46)-N7)-methyltransferase activity"/>
    <property type="evidence" value="ECO:0007669"/>
    <property type="project" value="UniProtKB-EC"/>
</dbReference>
<evidence type="ECO:0000256" key="1">
    <source>
        <dbReference type="SAM" id="Phobius"/>
    </source>
</evidence>
<evidence type="ECO:0000313" key="2">
    <source>
        <dbReference type="EMBL" id="EAR13782.1"/>
    </source>
</evidence>
<evidence type="ECO:0000313" key="3">
    <source>
        <dbReference type="Proteomes" id="UP000003053"/>
    </source>
</evidence>
<keyword evidence="3" id="KW-1185">Reference proteome</keyword>
<keyword evidence="2" id="KW-0489">Methyltransferase</keyword>
<dbReference type="HOGENOM" id="CLU_2247552_0_0_10"/>
<organism evidence="2 3">
    <name type="scientific">Polaribacter irgensii 23-P</name>
    <dbReference type="NCBI Taxonomy" id="313594"/>
    <lineage>
        <taxon>Bacteria</taxon>
        <taxon>Pseudomonadati</taxon>
        <taxon>Bacteroidota</taxon>
        <taxon>Flavobacteriia</taxon>
        <taxon>Flavobacteriales</taxon>
        <taxon>Flavobacteriaceae</taxon>
    </lineage>
</organism>
<gene>
    <name evidence="2" type="primary">trmB</name>
    <name evidence="2" type="ORF">PI23P_04772</name>
</gene>
<keyword evidence="2" id="KW-0808">Transferase</keyword>
<dbReference type="Proteomes" id="UP000003053">
    <property type="component" value="Unassembled WGS sequence"/>
</dbReference>
<name>A4BXU1_9FLAO</name>
<keyword evidence="1" id="KW-1133">Transmembrane helix</keyword>
<dbReference type="EC" id="2.1.1.33" evidence="2"/>
<accession>A4BXU1</accession>
<proteinExistence type="predicted"/>
<dbReference type="AlphaFoldDB" id="A4BXU1"/>
<dbReference type="EMBL" id="AAOG01000001">
    <property type="protein sequence ID" value="EAR13782.1"/>
    <property type="molecule type" value="Genomic_DNA"/>
</dbReference>
<dbReference type="STRING" id="313594.PI23P_04772"/>
<comment type="caution">
    <text evidence="2">The sequence shown here is derived from an EMBL/GenBank/DDBJ whole genome shotgun (WGS) entry which is preliminary data.</text>
</comment>
<keyword evidence="1" id="KW-0472">Membrane</keyword>